<keyword evidence="3" id="KW-1185">Reference proteome</keyword>
<gene>
    <name evidence="2" type="ORF">DBV15_12238</name>
</gene>
<protein>
    <submittedName>
        <fullName evidence="2">Uncharacterized protein</fullName>
    </submittedName>
</protein>
<name>A0A4S2L4R7_9HYME</name>
<sequence length="86" mass="9971">MNTSAQRLGYSNLDHRWGSWRLVMDAYVPPKPAHLVRNPTRGWHRIDRSCGIAYTSRIMLDDSFHAKTLGKSSTNRDKRSKEKQKS</sequence>
<reference evidence="2 3" key="1">
    <citation type="journal article" date="2019" name="Philos. Trans. R. Soc. Lond., B, Biol. Sci.">
        <title>Ant behaviour and brain gene expression of defending hosts depend on the ecological success of the intruding social parasite.</title>
        <authorList>
            <person name="Kaur R."/>
            <person name="Stoldt M."/>
            <person name="Jongepier E."/>
            <person name="Feldmeyer B."/>
            <person name="Menzel F."/>
            <person name="Bornberg-Bauer E."/>
            <person name="Foitzik S."/>
        </authorList>
    </citation>
    <scope>NUCLEOTIDE SEQUENCE [LARGE SCALE GENOMIC DNA]</scope>
    <source>
        <tissue evidence="2">Whole body</tissue>
    </source>
</reference>
<proteinExistence type="predicted"/>
<evidence type="ECO:0000313" key="3">
    <source>
        <dbReference type="Proteomes" id="UP000310200"/>
    </source>
</evidence>
<evidence type="ECO:0000256" key="1">
    <source>
        <dbReference type="SAM" id="MobiDB-lite"/>
    </source>
</evidence>
<accession>A0A4S2L4R7</accession>
<comment type="caution">
    <text evidence="2">The sequence shown here is derived from an EMBL/GenBank/DDBJ whole genome shotgun (WGS) entry which is preliminary data.</text>
</comment>
<dbReference type="AlphaFoldDB" id="A0A4S2L4R7"/>
<feature type="compositionally biased region" description="Basic and acidic residues" evidence="1">
    <location>
        <begin position="74"/>
        <end position="86"/>
    </location>
</feature>
<organism evidence="2 3">
    <name type="scientific">Temnothorax longispinosus</name>
    <dbReference type="NCBI Taxonomy" id="300112"/>
    <lineage>
        <taxon>Eukaryota</taxon>
        <taxon>Metazoa</taxon>
        <taxon>Ecdysozoa</taxon>
        <taxon>Arthropoda</taxon>
        <taxon>Hexapoda</taxon>
        <taxon>Insecta</taxon>
        <taxon>Pterygota</taxon>
        <taxon>Neoptera</taxon>
        <taxon>Endopterygota</taxon>
        <taxon>Hymenoptera</taxon>
        <taxon>Apocrita</taxon>
        <taxon>Aculeata</taxon>
        <taxon>Formicoidea</taxon>
        <taxon>Formicidae</taxon>
        <taxon>Myrmicinae</taxon>
        <taxon>Temnothorax</taxon>
    </lineage>
</organism>
<evidence type="ECO:0000313" key="2">
    <source>
        <dbReference type="EMBL" id="TGZ57835.1"/>
    </source>
</evidence>
<dbReference type="EMBL" id="QBLH01000115">
    <property type="protein sequence ID" value="TGZ57835.1"/>
    <property type="molecule type" value="Genomic_DNA"/>
</dbReference>
<dbReference type="Proteomes" id="UP000310200">
    <property type="component" value="Unassembled WGS sequence"/>
</dbReference>
<feature type="region of interest" description="Disordered" evidence="1">
    <location>
        <begin position="67"/>
        <end position="86"/>
    </location>
</feature>